<feature type="transmembrane region" description="Helical" evidence="1">
    <location>
        <begin position="124"/>
        <end position="145"/>
    </location>
</feature>
<dbReference type="SUPFAM" id="SSF50129">
    <property type="entry name" value="GroES-like"/>
    <property type="match status" value="1"/>
</dbReference>
<accession>A0A5M8QUM4</accession>
<proteinExistence type="predicted"/>
<dbReference type="InterPro" id="IPR020843">
    <property type="entry name" value="ER"/>
</dbReference>
<dbReference type="RefSeq" id="WP_139011997.1">
    <property type="nucleotide sequence ID" value="NZ_VBSN01000030.1"/>
</dbReference>
<feature type="domain" description="Enoyl reductase (ER)" evidence="2">
    <location>
        <begin position="15"/>
        <end position="329"/>
    </location>
</feature>
<keyword evidence="1" id="KW-0472">Membrane</keyword>
<dbReference type="Pfam" id="PF00107">
    <property type="entry name" value="ADH_zinc_N"/>
    <property type="match status" value="1"/>
</dbReference>
<dbReference type="OrthoDB" id="9805663at2"/>
<protein>
    <submittedName>
        <fullName evidence="3">YhdH/YhfP family quinone oxidoreductase</fullName>
    </submittedName>
</protein>
<dbReference type="GO" id="GO:0043957">
    <property type="term" value="F:acryloyl-CoA reductase (NADPH) activity"/>
    <property type="evidence" value="ECO:0007669"/>
    <property type="project" value="TreeGrafter"/>
</dbReference>
<dbReference type="Gene3D" id="3.90.180.10">
    <property type="entry name" value="Medium-chain alcohol dehydrogenases, catalytic domain"/>
    <property type="match status" value="1"/>
</dbReference>
<comment type="caution">
    <text evidence="3">The sequence shown here is derived from an EMBL/GenBank/DDBJ whole genome shotgun (WGS) entry which is preliminary data.</text>
</comment>
<dbReference type="PANTHER" id="PTHR43677:SF1">
    <property type="entry name" value="ACRYLYL-COA REDUCTASE ACUI-RELATED"/>
    <property type="match status" value="1"/>
</dbReference>
<dbReference type="SMART" id="SM00829">
    <property type="entry name" value="PKS_ER"/>
    <property type="match status" value="1"/>
</dbReference>
<dbReference type="EMBL" id="VBSN01000030">
    <property type="protein sequence ID" value="KAA6439849.1"/>
    <property type="molecule type" value="Genomic_DNA"/>
</dbReference>
<dbReference type="InterPro" id="IPR051397">
    <property type="entry name" value="Zn-ADH-like_protein"/>
</dbReference>
<dbReference type="SUPFAM" id="SSF51735">
    <property type="entry name" value="NAD(P)-binding Rossmann-fold domains"/>
    <property type="match status" value="1"/>
</dbReference>
<evidence type="ECO:0000259" key="2">
    <source>
        <dbReference type="SMART" id="SM00829"/>
    </source>
</evidence>
<dbReference type="InterPro" id="IPR014188">
    <property type="entry name" value="Acrylyl-CoA_reductase_AcuI"/>
</dbReference>
<dbReference type="Gene3D" id="3.40.50.720">
    <property type="entry name" value="NAD(P)-binding Rossmann-like Domain"/>
    <property type="match status" value="1"/>
</dbReference>
<dbReference type="AlphaFoldDB" id="A0A5M8QUM4"/>
<evidence type="ECO:0000256" key="1">
    <source>
        <dbReference type="SAM" id="Phobius"/>
    </source>
</evidence>
<dbReference type="Proteomes" id="UP000323994">
    <property type="component" value="Unassembled WGS sequence"/>
</dbReference>
<gene>
    <name evidence="3" type="ORF">FEM33_10385</name>
</gene>
<dbReference type="InterPro" id="IPR036291">
    <property type="entry name" value="NAD(P)-bd_dom_sf"/>
</dbReference>
<dbReference type="InterPro" id="IPR013149">
    <property type="entry name" value="ADH-like_C"/>
</dbReference>
<keyword evidence="1" id="KW-1133">Transmembrane helix</keyword>
<dbReference type="InterPro" id="IPR013154">
    <property type="entry name" value="ADH-like_N"/>
</dbReference>
<dbReference type="CDD" id="cd05280">
    <property type="entry name" value="MDR_yhdh_yhfp"/>
    <property type="match status" value="1"/>
</dbReference>
<dbReference type="Pfam" id="PF08240">
    <property type="entry name" value="ADH_N"/>
    <property type="match status" value="1"/>
</dbReference>
<dbReference type="PANTHER" id="PTHR43677">
    <property type="entry name" value="SHORT-CHAIN DEHYDROGENASE/REDUCTASE"/>
    <property type="match status" value="1"/>
</dbReference>
<reference evidence="3 4" key="1">
    <citation type="submission" date="2019-05" db="EMBL/GenBank/DDBJ databases">
        <authorList>
            <person name="Qu J.-H."/>
        </authorList>
    </citation>
    <scope>NUCLEOTIDE SEQUENCE [LARGE SCALE GENOMIC DNA]</scope>
    <source>
        <strain evidence="3 4">NS28</strain>
    </source>
</reference>
<dbReference type="NCBIfam" id="TIGR02823">
    <property type="entry name" value="oxido_YhdH"/>
    <property type="match status" value="1"/>
</dbReference>
<evidence type="ECO:0000313" key="3">
    <source>
        <dbReference type="EMBL" id="KAA6439849.1"/>
    </source>
</evidence>
<keyword evidence="4" id="KW-1185">Reference proteome</keyword>
<organism evidence="3 4">
    <name type="scientific">Dyadobacter flavalbus</name>
    <dbReference type="NCBI Taxonomy" id="2579942"/>
    <lineage>
        <taxon>Bacteria</taxon>
        <taxon>Pseudomonadati</taxon>
        <taxon>Bacteroidota</taxon>
        <taxon>Cytophagia</taxon>
        <taxon>Cytophagales</taxon>
        <taxon>Spirosomataceae</taxon>
        <taxon>Dyadobacter</taxon>
    </lineage>
</organism>
<keyword evidence="1" id="KW-0812">Transmembrane</keyword>
<dbReference type="InterPro" id="IPR011032">
    <property type="entry name" value="GroES-like_sf"/>
</dbReference>
<evidence type="ECO:0000313" key="4">
    <source>
        <dbReference type="Proteomes" id="UP000323994"/>
    </source>
</evidence>
<name>A0A5M8QUM4_9BACT</name>
<sequence length="331" mass="35158">MSEEKYKALEVTEEGSGNFELNIVYKSVTEPQDGEVLVRVRYSSLNYKDALSASGNRGVTRQYPHTPGVDAAGIIAVSKSPDWKKGDEVIVTGFDLGMNTNGGFAEYITVPAKWLVRLPAELSLWQSMAFGTAGFTAGLSIMALIRQGLKPENGAVAVTGATGGVGSAAVAMLAKLGYHVMAVSSKAASHDFLLSIGAREVIPRSEVEDQSGKALLKPRFAAAIDTVGGQVLATVIKSLHYGGVVTTCGMVNGGELHTTVFPFILKGVQLIGIDSVATPYEQRAAVWQKLAAEWMPAQLGSLTHEIGLEQLPEAIHTMLNGKMQGRTVVRI</sequence>